<comment type="caution">
    <text evidence="1">The sequence shown here is derived from an EMBL/GenBank/DDBJ whole genome shotgun (WGS) entry which is preliminary data.</text>
</comment>
<evidence type="ECO:0000313" key="2">
    <source>
        <dbReference type="Proteomes" id="UP000214684"/>
    </source>
</evidence>
<dbReference type="Proteomes" id="UP000214684">
    <property type="component" value="Unassembled WGS sequence"/>
</dbReference>
<dbReference type="EMBL" id="MUGS01000005">
    <property type="protein sequence ID" value="OXG08630.1"/>
    <property type="molecule type" value="Genomic_DNA"/>
</dbReference>
<protein>
    <submittedName>
        <fullName evidence="1">Uncharacterized protein</fullName>
    </submittedName>
</protein>
<proteinExistence type="predicted"/>
<gene>
    <name evidence="1" type="ORF">B0A64_04170</name>
</gene>
<evidence type="ECO:0000313" key="1">
    <source>
        <dbReference type="EMBL" id="OXG08630.1"/>
    </source>
</evidence>
<dbReference type="AlphaFoldDB" id="A0A227PFC7"/>
<keyword evidence="2" id="KW-1185">Reference proteome</keyword>
<organism evidence="1 2">
    <name type="scientific">Flavobacterium araucananum</name>
    <dbReference type="NCBI Taxonomy" id="946678"/>
    <lineage>
        <taxon>Bacteria</taxon>
        <taxon>Pseudomonadati</taxon>
        <taxon>Bacteroidota</taxon>
        <taxon>Flavobacteriia</taxon>
        <taxon>Flavobacteriales</taxon>
        <taxon>Flavobacteriaceae</taxon>
        <taxon>Flavobacterium</taxon>
    </lineage>
</organism>
<dbReference type="RefSeq" id="WP_089478298.1">
    <property type="nucleotide sequence ID" value="NZ_MUGS01000005.1"/>
</dbReference>
<name>A0A227PFC7_9FLAO</name>
<accession>A0A227PFC7</accession>
<dbReference type="OrthoDB" id="1080574at2"/>
<reference evidence="1 2" key="1">
    <citation type="submission" date="2016-11" db="EMBL/GenBank/DDBJ databases">
        <title>Whole genomes of Flavobacteriaceae.</title>
        <authorList>
            <person name="Stine C."/>
            <person name="Li C."/>
            <person name="Tadesse D."/>
        </authorList>
    </citation>
    <scope>NUCLEOTIDE SEQUENCE [LARGE SCALE GENOMIC DNA]</scope>
    <source>
        <strain evidence="1 2">DSM 24704</strain>
    </source>
</reference>
<sequence>MQEEVIEIIISQLDFYLIEKVRDMRVNATPYISQVSLSQKLDLSEGFVSKVENLKERSKYNIRLVNRIVNVFNLKSYSDLFPSEIIKNDIVRMRIKLFKNIKSQGSNSVNEISKKSYQIISINPLSEKEMILWKSNKLDYLTIIK</sequence>